<evidence type="ECO:0000256" key="3">
    <source>
        <dbReference type="ARBA" id="ARBA00022857"/>
    </source>
</evidence>
<evidence type="ECO:0000256" key="1">
    <source>
        <dbReference type="ARBA" id="ARBA00022679"/>
    </source>
</evidence>
<dbReference type="GO" id="GO:0019674">
    <property type="term" value="P:NAD+ metabolic process"/>
    <property type="evidence" value="ECO:0007669"/>
    <property type="project" value="InterPro"/>
</dbReference>
<keyword evidence="4 6" id="KW-0520">NAD</keyword>
<keyword evidence="1 6" id="KW-0808">Transferase</keyword>
<evidence type="ECO:0000256" key="2">
    <source>
        <dbReference type="ARBA" id="ARBA00022777"/>
    </source>
</evidence>
<dbReference type="Pfam" id="PF01513">
    <property type="entry name" value="NAD_kinase"/>
    <property type="match status" value="1"/>
</dbReference>
<evidence type="ECO:0000256" key="6">
    <source>
        <dbReference type="HAMAP-Rule" id="MF_00361"/>
    </source>
</evidence>
<comment type="catalytic activity">
    <reaction evidence="5 6">
        <text>NAD(+) + ATP = ADP + NADP(+) + H(+)</text>
        <dbReference type="Rhea" id="RHEA:18629"/>
        <dbReference type="ChEBI" id="CHEBI:15378"/>
        <dbReference type="ChEBI" id="CHEBI:30616"/>
        <dbReference type="ChEBI" id="CHEBI:57540"/>
        <dbReference type="ChEBI" id="CHEBI:58349"/>
        <dbReference type="ChEBI" id="CHEBI:456216"/>
        <dbReference type="EC" id="2.7.1.23"/>
    </reaction>
</comment>
<gene>
    <name evidence="6" type="primary">nadK</name>
    <name evidence="7" type="ORF">DFR64_1908</name>
</gene>
<feature type="binding site" evidence="6">
    <location>
        <position position="151"/>
    </location>
    <ligand>
        <name>NAD(+)</name>
        <dbReference type="ChEBI" id="CHEBI:57540"/>
    </ligand>
</feature>
<protein>
    <recommendedName>
        <fullName evidence="6">NAD kinase</fullName>
        <ecNumber evidence="6">2.7.1.23</ecNumber>
    </recommendedName>
    <alternativeName>
        <fullName evidence="6">ATP-dependent NAD kinase</fullName>
    </alternativeName>
</protein>
<feature type="binding site" evidence="6">
    <location>
        <position position="71"/>
    </location>
    <ligand>
        <name>NAD(+)</name>
        <dbReference type="ChEBI" id="CHEBI:57540"/>
    </ligand>
</feature>
<comment type="function">
    <text evidence="6">Involved in the regulation of the intracellular balance of NAD and NADP, and is a key enzyme in the biosynthesis of NADP. Catalyzes specifically the phosphorylation on 2'-hydroxyl of the adenosine moiety of NAD to yield NADP.</text>
</comment>
<dbReference type="GO" id="GO:0046872">
    <property type="term" value="F:metal ion binding"/>
    <property type="evidence" value="ECO:0007669"/>
    <property type="project" value="UniProtKB-UniRule"/>
</dbReference>
<accession>A0A347ZNQ4</accession>
<dbReference type="InterPro" id="IPR017438">
    <property type="entry name" value="ATP-NAD_kinase_N"/>
</dbReference>
<dbReference type="RefSeq" id="WP_158674915.1">
    <property type="nucleotide sequence ID" value="NZ_AP018437.1"/>
</dbReference>
<keyword evidence="3 6" id="KW-0521">NADP</keyword>
<dbReference type="Proteomes" id="UP000256388">
    <property type="component" value="Unassembled WGS sequence"/>
</dbReference>
<dbReference type="InterPro" id="IPR002504">
    <property type="entry name" value="NADK"/>
</dbReference>
<dbReference type="OrthoDB" id="9774737at2"/>
<comment type="caution">
    <text evidence="7">The sequence shown here is derived from an EMBL/GenBank/DDBJ whole genome shotgun (WGS) entry which is preliminary data.</text>
</comment>
<dbReference type="HAMAP" id="MF_00361">
    <property type="entry name" value="NAD_kinase"/>
    <property type="match status" value="1"/>
</dbReference>
<organism evidence="7 8">
    <name type="scientific">Pelolinea submarina</name>
    <dbReference type="NCBI Taxonomy" id="913107"/>
    <lineage>
        <taxon>Bacteria</taxon>
        <taxon>Bacillati</taxon>
        <taxon>Chloroflexota</taxon>
        <taxon>Anaerolineae</taxon>
        <taxon>Anaerolineales</taxon>
        <taxon>Anaerolineaceae</taxon>
        <taxon>Pelolinea</taxon>
    </lineage>
</organism>
<feature type="binding site" evidence="6">
    <location>
        <begin position="140"/>
        <end position="141"/>
    </location>
    <ligand>
        <name>NAD(+)</name>
        <dbReference type="ChEBI" id="CHEBI:57540"/>
    </ligand>
</feature>
<keyword evidence="8" id="KW-1185">Reference proteome</keyword>
<dbReference type="GO" id="GO:0006741">
    <property type="term" value="P:NADP+ biosynthetic process"/>
    <property type="evidence" value="ECO:0007669"/>
    <property type="project" value="UniProtKB-UniRule"/>
</dbReference>
<keyword evidence="2 6" id="KW-0418">Kinase</keyword>
<reference evidence="7 8" key="1">
    <citation type="submission" date="2018-08" db="EMBL/GenBank/DDBJ databases">
        <title>Genomic Encyclopedia of Type Strains, Phase IV (KMG-IV): sequencing the most valuable type-strain genomes for metagenomic binning, comparative biology and taxonomic classification.</title>
        <authorList>
            <person name="Goeker M."/>
        </authorList>
    </citation>
    <scope>NUCLEOTIDE SEQUENCE [LARGE SCALE GENOMIC DNA]</scope>
    <source>
        <strain evidence="7 8">DSM 23923</strain>
    </source>
</reference>
<name>A0A347ZNQ4_9CHLR</name>
<dbReference type="AlphaFoldDB" id="A0A347ZNQ4"/>
<comment type="cofactor">
    <cofactor evidence="6">
        <name>a divalent metal cation</name>
        <dbReference type="ChEBI" id="CHEBI:60240"/>
    </cofactor>
</comment>
<dbReference type="PANTHER" id="PTHR20275:SF0">
    <property type="entry name" value="NAD KINASE"/>
    <property type="match status" value="1"/>
</dbReference>
<comment type="subcellular location">
    <subcellularLocation>
        <location evidence="6">Cytoplasm</location>
    </subcellularLocation>
</comment>
<keyword evidence="6" id="KW-0963">Cytoplasm</keyword>
<keyword evidence="6" id="KW-0067">ATP-binding</keyword>
<evidence type="ECO:0000256" key="4">
    <source>
        <dbReference type="ARBA" id="ARBA00023027"/>
    </source>
</evidence>
<dbReference type="GO" id="GO:0005737">
    <property type="term" value="C:cytoplasm"/>
    <property type="evidence" value="ECO:0007669"/>
    <property type="project" value="UniProtKB-SubCell"/>
</dbReference>
<dbReference type="GO" id="GO:0003951">
    <property type="term" value="F:NAD+ kinase activity"/>
    <property type="evidence" value="ECO:0007669"/>
    <property type="project" value="UniProtKB-UniRule"/>
</dbReference>
<evidence type="ECO:0000313" key="8">
    <source>
        <dbReference type="Proteomes" id="UP000256388"/>
    </source>
</evidence>
<feature type="binding site" evidence="6">
    <location>
        <position position="170"/>
    </location>
    <ligand>
        <name>NAD(+)</name>
        <dbReference type="ChEBI" id="CHEBI:57540"/>
    </ligand>
</feature>
<evidence type="ECO:0000313" key="7">
    <source>
        <dbReference type="EMBL" id="REG08538.1"/>
    </source>
</evidence>
<dbReference type="GO" id="GO:0005524">
    <property type="term" value="F:ATP binding"/>
    <property type="evidence" value="ECO:0007669"/>
    <property type="project" value="UniProtKB-KW"/>
</dbReference>
<comment type="caution">
    <text evidence="6">Lacks conserved residue(s) required for the propagation of feature annotation.</text>
</comment>
<dbReference type="Pfam" id="PF20143">
    <property type="entry name" value="NAD_kinase_C"/>
    <property type="match status" value="1"/>
</dbReference>
<proteinExistence type="inferred from homology"/>
<dbReference type="EC" id="2.7.1.23" evidence="6"/>
<feature type="active site" description="Proton acceptor" evidence="6">
    <location>
        <position position="66"/>
    </location>
</feature>
<dbReference type="SUPFAM" id="SSF111331">
    <property type="entry name" value="NAD kinase/diacylglycerol kinase-like"/>
    <property type="match status" value="1"/>
</dbReference>
<dbReference type="Gene3D" id="2.60.200.30">
    <property type="entry name" value="Probable inorganic polyphosphate/atp-NAD kinase, domain 2"/>
    <property type="match status" value="1"/>
</dbReference>
<dbReference type="InterPro" id="IPR017437">
    <property type="entry name" value="ATP-NAD_kinase_PpnK-typ_C"/>
</dbReference>
<feature type="binding site" evidence="6">
    <location>
        <position position="205"/>
    </location>
    <ligand>
        <name>NAD(+)</name>
        <dbReference type="ChEBI" id="CHEBI:57540"/>
    </ligand>
</feature>
<comment type="similarity">
    <text evidence="6">Belongs to the NAD kinase family.</text>
</comment>
<evidence type="ECO:0000256" key="5">
    <source>
        <dbReference type="ARBA" id="ARBA00047925"/>
    </source>
</evidence>
<feature type="binding site" evidence="6">
    <location>
        <begin position="66"/>
        <end position="67"/>
    </location>
    <ligand>
        <name>NAD(+)</name>
        <dbReference type="ChEBI" id="CHEBI:57540"/>
    </ligand>
</feature>
<dbReference type="PANTHER" id="PTHR20275">
    <property type="entry name" value="NAD KINASE"/>
    <property type="match status" value="1"/>
</dbReference>
<sequence>MSQPLNHFAIAFNQQIPEAEPLSVKIGAFMKAAGGSIEEVSTIQDKALRQRIKKKEFEALIVLGGDGTMLRASHLCASARLPLLGINLGSFGFLMELQRNEWEPYLKKLMTGEYRIEERMLLQAEHFRRNTSRGSWLVVNDVVVCRGQHVRPIRLDAEVDGYHMASYVADGLIAATPTGSTAYALAAGGAILPPDLRNIIVVPVAPHLSPNQSIILNEGAEVTIIVSTSHQAVFSVDGHIPVIMEDKDFVRITSSELNSRYIRFHDPGYFYRTLNRFMEQNPSLSQPRQ</sequence>
<dbReference type="Gene3D" id="3.40.50.10330">
    <property type="entry name" value="Probable inorganic polyphosphate/atp-NAD kinase, domain 1"/>
    <property type="match status" value="1"/>
</dbReference>
<dbReference type="EMBL" id="QUMS01000002">
    <property type="protein sequence ID" value="REG08538.1"/>
    <property type="molecule type" value="Genomic_DNA"/>
</dbReference>
<dbReference type="InterPro" id="IPR016064">
    <property type="entry name" value="NAD/diacylglycerol_kinase_sf"/>
</dbReference>
<keyword evidence="6" id="KW-0547">Nucleotide-binding</keyword>
<dbReference type="GO" id="GO:0051287">
    <property type="term" value="F:NAD binding"/>
    <property type="evidence" value="ECO:0007669"/>
    <property type="project" value="UniProtKB-ARBA"/>
</dbReference>